<dbReference type="GO" id="GO:0000139">
    <property type="term" value="C:Golgi membrane"/>
    <property type="evidence" value="ECO:0007669"/>
    <property type="project" value="UniProtKB-SubCell"/>
</dbReference>
<evidence type="ECO:0000256" key="4">
    <source>
        <dbReference type="ARBA" id="ARBA00013533"/>
    </source>
</evidence>
<gene>
    <name evidence="13" type="ORF">DB88DRAFT_485054</name>
</gene>
<evidence type="ECO:0000256" key="2">
    <source>
        <dbReference type="ARBA" id="ARBA00004653"/>
    </source>
</evidence>
<evidence type="ECO:0000256" key="3">
    <source>
        <dbReference type="ARBA" id="ARBA00008640"/>
    </source>
</evidence>
<dbReference type="Proteomes" id="UP001182556">
    <property type="component" value="Unassembled WGS sequence"/>
</dbReference>
<feature type="transmembrane region" description="Helical" evidence="11">
    <location>
        <begin position="63"/>
        <end position="83"/>
    </location>
</feature>
<evidence type="ECO:0000313" key="13">
    <source>
        <dbReference type="EMBL" id="KAK1925776.1"/>
    </source>
</evidence>
<feature type="transmembrane region" description="Helical" evidence="11">
    <location>
        <begin position="206"/>
        <end position="230"/>
    </location>
</feature>
<evidence type="ECO:0000256" key="11">
    <source>
        <dbReference type="SAM" id="Phobius"/>
    </source>
</evidence>
<comment type="subcellular location">
    <subcellularLocation>
        <location evidence="2">Golgi apparatus membrane</location>
        <topology evidence="2">Multi-pass membrane protein</topology>
    </subcellularLocation>
</comment>
<sequence length="309" mass="34486">MTTSASSETAPLFQHTHQTPSYHTSPTSIADAELTEEELEEYERGIISWSRARRFDFWFRREWFWGYIGGIVLIVLVVLMTVFHHRIVQWLMPYVQEVRDWRVGWLIPIGLIFVLSFPPLFGNEIIMLLVGVVWGLGYGAAIVSAGMILGESAVYVMFKYCCRGRAERMTKKDLSYACLSEAIVQGGFPMALIVRLSVIPTHFTTAVLAICGLPYPQFLAALILGLPKQILAVYAGTLLAQESASSRSKAISIVVFVVGAIMTVLALRFIYKRMTAVRKKVLLAMRDDLRSKGIARLGEVPDESSDAGD</sequence>
<reference evidence="13" key="1">
    <citation type="submission" date="2023-02" db="EMBL/GenBank/DDBJ databases">
        <title>Identification and recombinant expression of a fungal hydrolase from Papiliotrema laurentii that hydrolyzes apple cutin and clears colloidal polyester polyurethane.</title>
        <authorList>
            <consortium name="DOE Joint Genome Institute"/>
            <person name="Roman V.A."/>
            <person name="Bojanowski C."/>
            <person name="Crable B.R."/>
            <person name="Wagner D.N."/>
            <person name="Hung C.S."/>
            <person name="Nadeau L.J."/>
            <person name="Schratz L."/>
            <person name="Haridas S."/>
            <person name="Pangilinan J."/>
            <person name="Lipzen A."/>
            <person name="Na H."/>
            <person name="Yan M."/>
            <person name="Ng V."/>
            <person name="Grigoriev I.V."/>
            <person name="Spatafora J.W."/>
            <person name="Barlow D."/>
            <person name="Biffinger J."/>
            <person name="Kelley-Loughnane N."/>
            <person name="Varaljay V.A."/>
            <person name="Crookes-Goodson W.J."/>
        </authorList>
    </citation>
    <scope>NUCLEOTIDE SEQUENCE</scope>
    <source>
        <strain evidence="13">5307AH</strain>
    </source>
</reference>
<accession>A0AAD9L707</accession>
<evidence type="ECO:0000313" key="14">
    <source>
        <dbReference type="Proteomes" id="UP001182556"/>
    </source>
</evidence>
<feature type="transmembrane region" description="Helical" evidence="11">
    <location>
        <begin position="128"/>
        <end position="149"/>
    </location>
</feature>
<feature type="region of interest" description="Disordered" evidence="10">
    <location>
        <begin position="1"/>
        <end position="26"/>
    </location>
</feature>
<keyword evidence="6 11" id="KW-0812">Transmembrane</keyword>
<comment type="caution">
    <text evidence="13">The sequence shown here is derived from an EMBL/GenBank/DDBJ whole genome shotgun (WGS) entry which is preliminary data.</text>
</comment>
<feature type="transmembrane region" description="Helical" evidence="11">
    <location>
        <begin position="250"/>
        <end position="271"/>
    </location>
</feature>
<evidence type="ECO:0000256" key="9">
    <source>
        <dbReference type="ARBA" id="ARBA00023136"/>
    </source>
</evidence>
<dbReference type="InterPro" id="IPR051076">
    <property type="entry name" value="Golgi_membrane_TVP38/TMEM64"/>
</dbReference>
<dbReference type="EMBL" id="JAODAN010000003">
    <property type="protein sequence ID" value="KAK1925776.1"/>
    <property type="molecule type" value="Genomic_DNA"/>
</dbReference>
<evidence type="ECO:0000256" key="1">
    <source>
        <dbReference type="ARBA" id="ARBA00002978"/>
    </source>
</evidence>
<feature type="transmembrane region" description="Helical" evidence="11">
    <location>
        <begin position="103"/>
        <end position="121"/>
    </location>
</feature>
<dbReference type="InterPro" id="IPR032816">
    <property type="entry name" value="VTT_dom"/>
</dbReference>
<proteinExistence type="inferred from homology"/>
<keyword evidence="7 11" id="KW-1133">Transmembrane helix</keyword>
<comment type="similarity">
    <text evidence="3">Belongs to the TVP38/TMEM64 family.</text>
</comment>
<keyword evidence="14" id="KW-1185">Reference proteome</keyword>
<keyword evidence="8" id="KW-0333">Golgi apparatus</keyword>
<evidence type="ECO:0000256" key="6">
    <source>
        <dbReference type="ARBA" id="ARBA00022692"/>
    </source>
</evidence>
<organism evidence="13 14">
    <name type="scientific">Papiliotrema laurentii</name>
    <name type="common">Cryptococcus laurentii</name>
    <dbReference type="NCBI Taxonomy" id="5418"/>
    <lineage>
        <taxon>Eukaryota</taxon>
        <taxon>Fungi</taxon>
        <taxon>Dikarya</taxon>
        <taxon>Basidiomycota</taxon>
        <taxon>Agaricomycotina</taxon>
        <taxon>Tremellomycetes</taxon>
        <taxon>Tremellales</taxon>
        <taxon>Rhynchogastremaceae</taxon>
        <taxon>Papiliotrema</taxon>
    </lineage>
</organism>
<evidence type="ECO:0000256" key="7">
    <source>
        <dbReference type="ARBA" id="ARBA00022989"/>
    </source>
</evidence>
<evidence type="ECO:0000256" key="8">
    <source>
        <dbReference type="ARBA" id="ARBA00023034"/>
    </source>
</evidence>
<dbReference type="Pfam" id="PF09335">
    <property type="entry name" value="VTT_dom"/>
    <property type="match status" value="1"/>
</dbReference>
<dbReference type="AlphaFoldDB" id="A0AAD9L707"/>
<evidence type="ECO:0000259" key="12">
    <source>
        <dbReference type="Pfam" id="PF09335"/>
    </source>
</evidence>
<keyword evidence="9 11" id="KW-0472">Membrane</keyword>
<evidence type="ECO:0000256" key="5">
    <source>
        <dbReference type="ARBA" id="ARBA00020673"/>
    </source>
</evidence>
<feature type="domain" description="VTT" evidence="12">
    <location>
        <begin position="123"/>
        <end position="237"/>
    </location>
</feature>
<dbReference type="PANTHER" id="PTHR47549:SF2">
    <property type="entry name" value="GOLGI APPARATUS MEMBRANE PROTEIN TVP38"/>
    <property type="match status" value="1"/>
</dbReference>
<comment type="function">
    <text evidence="1">Golgi membrane protein involved in vesicular trafficking and spindle migration.</text>
</comment>
<evidence type="ECO:0000256" key="10">
    <source>
        <dbReference type="SAM" id="MobiDB-lite"/>
    </source>
</evidence>
<protein>
    <recommendedName>
        <fullName evidence="4">Golgi apparatus membrane protein TVP38</fullName>
    </recommendedName>
    <alternativeName>
        <fullName evidence="5">Golgi apparatus membrane protein tvp38</fullName>
    </alternativeName>
</protein>
<name>A0AAD9L707_PAPLA</name>
<dbReference type="PANTHER" id="PTHR47549">
    <property type="entry name" value="GOLGI APPARATUS MEMBRANE PROTEIN TVP38-RELATED"/>
    <property type="match status" value="1"/>
</dbReference>